<dbReference type="Proteomes" id="UP001209570">
    <property type="component" value="Unassembled WGS sequence"/>
</dbReference>
<evidence type="ECO:0000313" key="1">
    <source>
        <dbReference type="EMBL" id="KAJ0388949.1"/>
    </source>
</evidence>
<comment type="caution">
    <text evidence="1">The sequence shown here is derived from an EMBL/GenBank/DDBJ whole genome shotgun (WGS) entry which is preliminary data.</text>
</comment>
<dbReference type="InterPro" id="IPR032675">
    <property type="entry name" value="LRR_dom_sf"/>
</dbReference>
<sequence>MEVFNSTIISWPPEAALSDEKHTQITYVALIRVNMTGLPDGLHHASIPPSLLDLEISISNLTHLPTDLALLWHDMDVFFIEYSRLTEFPSVALELNPYFLSLVGNEIREIPSLRS</sequence>
<organism evidence="1 2">
    <name type="scientific">Pythium insidiosum</name>
    <name type="common">Pythiosis disease agent</name>
    <dbReference type="NCBI Taxonomy" id="114742"/>
    <lineage>
        <taxon>Eukaryota</taxon>
        <taxon>Sar</taxon>
        <taxon>Stramenopiles</taxon>
        <taxon>Oomycota</taxon>
        <taxon>Peronosporomycetes</taxon>
        <taxon>Pythiales</taxon>
        <taxon>Pythiaceae</taxon>
        <taxon>Pythium</taxon>
    </lineage>
</organism>
<name>A0AAD5LY58_PYTIN</name>
<protein>
    <submittedName>
        <fullName evidence="1">Uncharacterized protein</fullName>
    </submittedName>
</protein>
<evidence type="ECO:0000313" key="2">
    <source>
        <dbReference type="Proteomes" id="UP001209570"/>
    </source>
</evidence>
<dbReference type="Gene3D" id="3.80.10.10">
    <property type="entry name" value="Ribonuclease Inhibitor"/>
    <property type="match status" value="1"/>
</dbReference>
<dbReference type="SUPFAM" id="SSF52058">
    <property type="entry name" value="L domain-like"/>
    <property type="match status" value="1"/>
</dbReference>
<dbReference type="EMBL" id="JAKCXM010005558">
    <property type="protein sequence ID" value="KAJ0388949.1"/>
    <property type="molecule type" value="Genomic_DNA"/>
</dbReference>
<proteinExistence type="predicted"/>
<gene>
    <name evidence="1" type="ORF">P43SY_010616</name>
</gene>
<reference evidence="1" key="1">
    <citation type="submission" date="2021-12" db="EMBL/GenBank/DDBJ databases">
        <title>Prjna785345.</title>
        <authorList>
            <person name="Rujirawat T."/>
            <person name="Krajaejun T."/>
        </authorList>
    </citation>
    <scope>NUCLEOTIDE SEQUENCE</scope>
    <source>
        <strain evidence="1">Pi057C3</strain>
    </source>
</reference>
<accession>A0AAD5LY58</accession>
<dbReference type="AlphaFoldDB" id="A0AAD5LY58"/>
<keyword evidence="2" id="KW-1185">Reference proteome</keyword>